<dbReference type="InterPro" id="IPR000802">
    <property type="entry name" value="Arsenical_pump_ArsB"/>
</dbReference>
<dbReference type="Proteomes" id="UP000238312">
    <property type="component" value="Unassembled WGS sequence"/>
</dbReference>
<dbReference type="PANTHER" id="PTHR43568:SF1">
    <property type="entry name" value="P PROTEIN"/>
    <property type="match status" value="1"/>
</dbReference>
<evidence type="ECO:0000313" key="11">
    <source>
        <dbReference type="Proteomes" id="UP000238312"/>
    </source>
</evidence>
<keyword evidence="11" id="KW-1185">Reference proteome</keyword>
<keyword evidence="7 8" id="KW-0472">Membrane</keyword>
<gene>
    <name evidence="10" type="ORF">B0I32_106195</name>
</gene>
<feature type="transmembrane region" description="Helical" evidence="8">
    <location>
        <begin position="323"/>
        <end position="342"/>
    </location>
</feature>
<evidence type="ECO:0000256" key="2">
    <source>
        <dbReference type="ARBA" id="ARBA00009843"/>
    </source>
</evidence>
<dbReference type="OrthoDB" id="9809303at2"/>
<evidence type="ECO:0000256" key="1">
    <source>
        <dbReference type="ARBA" id="ARBA00004651"/>
    </source>
</evidence>
<evidence type="ECO:0000256" key="4">
    <source>
        <dbReference type="ARBA" id="ARBA00022475"/>
    </source>
</evidence>
<keyword evidence="3" id="KW-0813">Transport</keyword>
<feature type="transmembrane region" description="Helical" evidence="8">
    <location>
        <begin position="227"/>
        <end position="248"/>
    </location>
</feature>
<evidence type="ECO:0000313" key="10">
    <source>
        <dbReference type="EMBL" id="PRX66059.1"/>
    </source>
</evidence>
<comment type="caution">
    <text evidence="10">The sequence shown here is derived from an EMBL/GenBank/DDBJ whole genome shotgun (WGS) entry which is preliminary data.</text>
</comment>
<proteinExistence type="inferred from homology"/>
<dbReference type="AlphaFoldDB" id="A0A2T0N2A2"/>
<dbReference type="InterPro" id="IPR004680">
    <property type="entry name" value="Cit_transptr-like_dom"/>
</dbReference>
<keyword evidence="6 8" id="KW-1133">Transmembrane helix</keyword>
<feature type="transmembrane region" description="Helical" evidence="8">
    <location>
        <begin position="254"/>
        <end position="271"/>
    </location>
</feature>
<evidence type="ECO:0000256" key="8">
    <source>
        <dbReference type="SAM" id="Phobius"/>
    </source>
</evidence>
<feature type="transmembrane region" description="Helical" evidence="8">
    <location>
        <begin position="95"/>
        <end position="113"/>
    </location>
</feature>
<comment type="subcellular location">
    <subcellularLocation>
        <location evidence="1">Cell membrane</location>
        <topology evidence="1">Multi-pass membrane protein</topology>
    </subcellularLocation>
</comment>
<keyword evidence="5 8" id="KW-0812">Transmembrane</keyword>
<name>A0A2T0N2A2_9ACTN</name>
<accession>A0A2T0N2A2</accession>
<dbReference type="Pfam" id="PF03600">
    <property type="entry name" value="CitMHS"/>
    <property type="match status" value="1"/>
</dbReference>
<dbReference type="GO" id="GO:0005886">
    <property type="term" value="C:plasma membrane"/>
    <property type="evidence" value="ECO:0007669"/>
    <property type="project" value="UniProtKB-SubCell"/>
</dbReference>
<dbReference type="PRINTS" id="PR00758">
    <property type="entry name" value="ARSENICPUMP"/>
</dbReference>
<feature type="transmembrane region" description="Helical" evidence="8">
    <location>
        <begin position="176"/>
        <end position="199"/>
    </location>
</feature>
<sequence>MSVLSWVSVAVFLASYALIATERIHRVAAALGGAGIMLAIHATGAEAAFFSEHSGIDWNVIFLLLGMMIIVGVLKQTGVFEYLAIWAAKRARGRPFRLMVLLVLITAGASALLDNVTTVLLIAPVTFLVCERLAVNPIPFLIAEALSSNIGGAATLVGDPPNIIIASRGGLSFNDFLIHMAPMVIVLMVVFVGLCRLMFGRSFRYDPERAAEVMALDEREAIADRRLLWQSLAVLALVMAAFVLHPVLHYEPSVVALLGAGVLVAATRVTTSEAIAEVEWPTLVFFAGLFVMVGALVETGVIAGLSEAAVAATDGRLELTTMGLLGVSAVLSAIVDNIPYVATMSPIVEQLVQATGDGGGQVLWWALAFGADLGGNATAVGAAANVVILGIAARNGTPISFWQFTRYGLIVTVVTVTLVAPYLWLRYLM</sequence>
<keyword evidence="4" id="KW-1003">Cell membrane</keyword>
<evidence type="ECO:0000256" key="3">
    <source>
        <dbReference type="ARBA" id="ARBA00022448"/>
    </source>
</evidence>
<dbReference type="CDD" id="cd01116">
    <property type="entry name" value="P_permease"/>
    <property type="match status" value="1"/>
</dbReference>
<evidence type="ECO:0000256" key="7">
    <source>
        <dbReference type="ARBA" id="ARBA00023136"/>
    </source>
</evidence>
<evidence type="ECO:0000256" key="6">
    <source>
        <dbReference type="ARBA" id="ARBA00022989"/>
    </source>
</evidence>
<comment type="similarity">
    <text evidence="2">Belongs to the CitM (TC 2.A.11) transporter family.</text>
</comment>
<evidence type="ECO:0000259" key="9">
    <source>
        <dbReference type="Pfam" id="PF03600"/>
    </source>
</evidence>
<protein>
    <submittedName>
        <fullName evidence="10">Putative tyrosine transporter P-protein</fullName>
    </submittedName>
</protein>
<dbReference type="InterPro" id="IPR051475">
    <property type="entry name" value="Diverse_Ion_Transporter"/>
</dbReference>
<dbReference type="EMBL" id="PVNG01000006">
    <property type="protein sequence ID" value="PRX66059.1"/>
    <property type="molecule type" value="Genomic_DNA"/>
</dbReference>
<evidence type="ECO:0000256" key="5">
    <source>
        <dbReference type="ARBA" id="ARBA00022692"/>
    </source>
</evidence>
<feature type="transmembrane region" description="Helical" evidence="8">
    <location>
        <begin position="362"/>
        <end position="392"/>
    </location>
</feature>
<dbReference type="RefSeq" id="WP_106239580.1">
    <property type="nucleotide sequence ID" value="NZ_PVNG01000006.1"/>
</dbReference>
<feature type="transmembrane region" description="Helical" evidence="8">
    <location>
        <begin position="28"/>
        <end position="50"/>
    </location>
</feature>
<reference evidence="10 11" key="1">
    <citation type="submission" date="2018-03" db="EMBL/GenBank/DDBJ databases">
        <title>Genomic Encyclopedia of Type Strains, Phase III (KMG-III): the genomes of soil and plant-associated and newly described type strains.</title>
        <authorList>
            <person name="Whitman W."/>
        </authorList>
    </citation>
    <scope>NUCLEOTIDE SEQUENCE [LARGE SCALE GENOMIC DNA]</scope>
    <source>
        <strain evidence="10 11">CGMCC 4.7104</strain>
    </source>
</reference>
<feature type="transmembrane region" description="Helical" evidence="8">
    <location>
        <begin position="6"/>
        <end position="21"/>
    </location>
</feature>
<dbReference type="PANTHER" id="PTHR43568">
    <property type="entry name" value="P PROTEIN"/>
    <property type="match status" value="1"/>
</dbReference>
<feature type="transmembrane region" description="Helical" evidence="8">
    <location>
        <begin position="283"/>
        <end position="303"/>
    </location>
</feature>
<dbReference type="GO" id="GO:0015105">
    <property type="term" value="F:arsenite transmembrane transporter activity"/>
    <property type="evidence" value="ECO:0007669"/>
    <property type="project" value="InterPro"/>
</dbReference>
<feature type="domain" description="Citrate transporter-like" evidence="9">
    <location>
        <begin position="16"/>
        <end position="370"/>
    </location>
</feature>
<feature type="transmembrane region" description="Helical" evidence="8">
    <location>
        <begin position="404"/>
        <end position="425"/>
    </location>
</feature>
<organism evidence="10 11">
    <name type="scientific">Nonomuraea fuscirosea</name>
    <dbReference type="NCBI Taxonomy" id="1291556"/>
    <lineage>
        <taxon>Bacteria</taxon>
        <taxon>Bacillati</taxon>
        <taxon>Actinomycetota</taxon>
        <taxon>Actinomycetes</taxon>
        <taxon>Streptosporangiales</taxon>
        <taxon>Streptosporangiaceae</taxon>
        <taxon>Nonomuraea</taxon>
    </lineage>
</organism>